<keyword evidence="2" id="KW-0472">Membrane</keyword>
<feature type="transmembrane region" description="Helical" evidence="2">
    <location>
        <begin position="33"/>
        <end position="59"/>
    </location>
</feature>
<keyword evidence="4" id="KW-1185">Reference proteome</keyword>
<organism evidence="3 4">
    <name type="scientific">Botryobasidium botryosum (strain FD-172 SS1)</name>
    <dbReference type="NCBI Taxonomy" id="930990"/>
    <lineage>
        <taxon>Eukaryota</taxon>
        <taxon>Fungi</taxon>
        <taxon>Dikarya</taxon>
        <taxon>Basidiomycota</taxon>
        <taxon>Agaricomycotina</taxon>
        <taxon>Agaricomycetes</taxon>
        <taxon>Cantharellales</taxon>
        <taxon>Botryobasidiaceae</taxon>
        <taxon>Botryobasidium</taxon>
    </lineage>
</organism>
<keyword evidence="2" id="KW-1133">Transmembrane helix</keyword>
<feature type="transmembrane region" description="Helical" evidence="2">
    <location>
        <begin position="66"/>
        <end position="87"/>
    </location>
</feature>
<name>A0A067NCS7_BOTB1</name>
<dbReference type="AlphaFoldDB" id="A0A067NCS7"/>
<evidence type="ECO:0000256" key="1">
    <source>
        <dbReference type="SAM" id="MobiDB-lite"/>
    </source>
</evidence>
<evidence type="ECO:0000256" key="2">
    <source>
        <dbReference type="SAM" id="Phobius"/>
    </source>
</evidence>
<dbReference type="InParanoid" id="A0A067NCS7"/>
<keyword evidence="2" id="KW-0812">Transmembrane</keyword>
<feature type="transmembrane region" description="Helical" evidence="2">
    <location>
        <begin position="12"/>
        <end position="27"/>
    </location>
</feature>
<dbReference type="Proteomes" id="UP000027195">
    <property type="component" value="Unassembled WGS sequence"/>
</dbReference>
<dbReference type="HOGENOM" id="CLU_1635098_0_0_1"/>
<proteinExistence type="predicted"/>
<feature type="compositionally biased region" description="Basic and acidic residues" evidence="1">
    <location>
        <begin position="151"/>
        <end position="162"/>
    </location>
</feature>
<accession>A0A067NCS7</accession>
<feature type="region of interest" description="Disordered" evidence="1">
    <location>
        <begin position="138"/>
        <end position="162"/>
    </location>
</feature>
<evidence type="ECO:0000313" key="3">
    <source>
        <dbReference type="EMBL" id="KDQ21601.1"/>
    </source>
</evidence>
<gene>
    <name evidence="3" type="ORF">BOTBODRAFT_208183</name>
</gene>
<reference evidence="4" key="1">
    <citation type="journal article" date="2014" name="Proc. Natl. Acad. Sci. U.S.A.">
        <title>Extensive sampling of basidiomycete genomes demonstrates inadequacy of the white-rot/brown-rot paradigm for wood decay fungi.</title>
        <authorList>
            <person name="Riley R."/>
            <person name="Salamov A.A."/>
            <person name="Brown D.W."/>
            <person name="Nagy L.G."/>
            <person name="Floudas D."/>
            <person name="Held B.W."/>
            <person name="Levasseur A."/>
            <person name="Lombard V."/>
            <person name="Morin E."/>
            <person name="Otillar R."/>
            <person name="Lindquist E.A."/>
            <person name="Sun H."/>
            <person name="LaButti K.M."/>
            <person name="Schmutz J."/>
            <person name="Jabbour D."/>
            <person name="Luo H."/>
            <person name="Baker S.E."/>
            <person name="Pisabarro A.G."/>
            <person name="Walton J.D."/>
            <person name="Blanchette R.A."/>
            <person name="Henrissat B."/>
            <person name="Martin F."/>
            <person name="Cullen D."/>
            <person name="Hibbett D.S."/>
            <person name="Grigoriev I.V."/>
        </authorList>
    </citation>
    <scope>NUCLEOTIDE SEQUENCE [LARGE SCALE GENOMIC DNA]</scope>
    <source>
        <strain evidence="4">FD-172 SS1</strain>
    </source>
</reference>
<protein>
    <submittedName>
        <fullName evidence="3">Uncharacterized protein</fullName>
    </submittedName>
</protein>
<sequence length="162" mass="17218">MFLPSTKTIKECSWAIFVCCITALGFQKDATLALIRGAALDAIVVACLTSGISFLLATLHRMISHWLYAGHILPALIHIGAFIHLSVACASSSISVGLITWSTTPHVFTGLAIACGSLIAALILAFVISMRHGAGVQEDEHLGTEPPARPINDDLEKGEVRK</sequence>
<evidence type="ECO:0000313" key="4">
    <source>
        <dbReference type="Proteomes" id="UP000027195"/>
    </source>
</evidence>
<dbReference type="EMBL" id="KL198016">
    <property type="protein sequence ID" value="KDQ21601.1"/>
    <property type="molecule type" value="Genomic_DNA"/>
</dbReference>
<feature type="transmembrane region" description="Helical" evidence="2">
    <location>
        <begin position="107"/>
        <end position="128"/>
    </location>
</feature>